<reference evidence="5 6" key="1">
    <citation type="journal article" date="2010" name="PLoS ONE">
        <title>Genome erosion in a nitrogen-fixing vertically transmitted endosymbiotic multicellular cyanobacterium.</title>
        <authorList>
            <person name="Ran L."/>
            <person name="Larsson J."/>
            <person name="Vigil-Stenman T."/>
            <person name="Nylander J.A."/>
            <person name="Ininbergs K."/>
            <person name="Zheng W.W."/>
            <person name="Lapidus A."/>
            <person name="Lowry S."/>
            <person name="Haselkorn R."/>
            <person name="Bergman B."/>
        </authorList>
    </citation>
    <scope>NUCLEOTIDE SEQUENCE [LARGE SCALE GENOMIC DNA]</scope>
    <source>
        <strain evidence="5 6">0708</strain>
    </source>
</reference>
<organism evidence="5 6">
    <name type="scientific">Nostoc azollae (strain 0708)</name>
    <name type="common">Anabaena azollae (strain 0708)</name>
    <dbReference type="NCBI Taxonomy" id="551115"/>
    <lineage>
        <taxon>Bacteria</taxon>
        <taxon>Bacillati</taxon>
        <taxon>Cyanobacteriota</taxon>
        <taxon>Cyanophyceae</taxon>
        <taxon>Nostocales</taxon>
        <taxon>Nostocaceae</taxon>
        <taxon>Trichormus</taxon>
    </lineage>
</organism>
<dbReference type="AlphaFoldDB" id="D7DVE9"/>
<dbReference type="GO" id="GO:0004814">
    <property type="term" value="F:arginine-tRNA ligase activity"/>
    <property type="evidence" value="ECO:0007669"/>
    <property type="project" value="InterPro"/>
</dbReference>
<dbReference type="GO" id="GO:0005524">
    <property type="term" value="F:ATP binding"/>
    <property type="evidence" value="ECO:0007669"/>
    <property type="project" value="UniProtKB-KW"/>
</dbReference>
<dbReference type="Pfam" id="PF05746">
    <property type="entry name" value="DALR_1"/>
    <property type="match status" value="1"/>
</dbReference>
<keyword evidence="6" id="KW-1185">Reference proteome</keyword>
<dbReference type="SUPFAM" id="SSF47323">
    <property type="entry name" value="Anticodon-binding domain of a subclass of class I aminoacyl-tRNA synthetases"/>
    <property type="match status" value="1"/>
</dbReference>
<dbReference type="InterPro" id="IPR008909">
    <property type="entry name" value="DALR_anticod-bd"/>
</dbReference>
<gene>
    <name evidence="5" type="ordered locus">Aazo_0139</name>
</gene>
<dbReference type="Proteomes" id="UP000001511">
    <property type="component" value="Chromosome"/>
</dbReference>
<dbReference type="SMART" id="SM00836">
    <property type="entry name" value="DALR_1"/>
    <property type="match status" value="1"/>
</dbReference>
<evidence type="ECO:0000259" key="4">
    <source>
        <dbReference type="SMART" id="SM00836"/>
    </source>
</evidence>
<evidence type="ECO:0000313" key="5">
    <source>
        <dbReference type="EMBL" id="ADI62780.1"/>
    </source>
</evidence>
<keyword evidence="1" id="KW-0436">Ligase</keyword>
<accession>D7DVE9</accession>
<name>D7DVE9_NOSA0</name>
<dbReference type="KEGG" id="naz:Aazo_0139"/>
<dbReference type="HOGENOM" id="CLU_063433_0_0_3"/>
<evidence type="ECO:0000256" key="1">
    <source>
        <dbReference type="ARBA" id="ARBA00022598"/>
    </source>
</evidence>
<dbReference type="EMBL" id="CP002059">
    <property type="protein sequence ID" value="ADI62780.1"/>
    <property type="molecule type" value="Genomic_DNA"/>
</dbReference>
<sequence>MHYWLLFKKYTSNKQLVYLHFLNFLSVYTKDEEILSIGRGKIPLYQDTDAEKILYISSLGQQISASKNSHRMAILRELAAYLSANCGEIFSVQIVPPDWIHIELTDPTLAWWLNNLTVDSLRLESMKGEMRRWGDGENNILLSAPSPLPPDSSFLRNKKKSFFTVQYAHARCCSLLRLAHQEGLIQLTDNDAGVQCFLSAQAIPWLNSDQTLRFHQLEEIRLIHQLVKMVDDLVVSDFSSSVNWEKAALKLSQAFESFWCHCRIWGEVKIKSLELAQARLGLLIATQLVLRAVLETKLGVFAPVEL</sequence>
<proteinExistence type="predicted"/>
<protein>
    <submittedName>
        <fullName evidence="5">DALR anticodon binding domain protein</fullName>
    </submittedName>
</protein>
<dbReference type="RefSeq" id="WP_013189800.1">
    <property type="nucleotide sequence ID" value="NC_014248.1"/>
</dbReference>
<dbReference type="OrthoDB" id="9805987at2"/>
<feature type="domain" description="DALR anticodon binding" evidence="4">
    <location>
        <begin position="165"/>
        <end position="306"/>
    </location>
</feature>
<evidence type="ECO:0000256" key="3">
    <source>
        <dbReference type="ARBA" id="ARBA00022840"/>
    </source>
</evidence>
<dbReference type="eggNOG" id="COG0018">
    <property type="taxonomic scope" value="Bacteria"/>
</dbReference>
<dbReference type="STRING" id="551115.Aazo_0139"/>
<evidence type="ECO:0000313" key="6">
    <source>
        <dbReference type="Proteomes" id="UP000001511"/>
    </source>
</evidence>
<keyword evidence="3" id="KW-0067">ATP-binding</keyword>
<dbReference type="InterPro" id="IPR009080">
    <property type="entry name" value="tRNAsynth_Ia_anticodon-bd"/>
</dbReference>
<evidence type="ECO:0000256" key="2">
    <source>
        <dbReference type="ARBA" id="ARBA00022741"/>
    </source>
</evidence>
<keyword evidence="2" id="KW-0547">Nucleotide-binding</keyword>
<dbReference type="GO" id="GO:0006420">
    <property type="term" value="P:arginyl-tRNA aminoacylation"/>
    <property type="evidence" value="ECO:0007669"/>
    <property type="project" value="InterPro"/>
</dbReference>
<dbReference type="Gene3D" id="1.10.730.10">
    <property type="entry name" value="Isoleucyl-tRNA Synthetase, Domain 1"/>
    <property type="match status" value="1"/>
</dbReference>